<dbReference type="InterPro" id="IPR024747">
    <property type="entry name" value="Pyridox_Oxase-rel"/>
</dbReference>
<proteinExistence type="predicted"/>
<keyword evidence="2" id="KW-1185">Reference proteome</keyword>
<gene>
    <name evidence="1" type="ORF">PSET11_02889</name>
</gene>
<dbReference type="InterPro" id="IPR012349">
    <property type="entry name" value="Split_barrel_FMN-bd"/>
</dbReference>
<dbReference type="SUPFAM" id="SSF50475">
    <property type="entry name" value="FMN-binding split barrel"/>
    <property type="match status" value="1"/>
</dbReference>
<protein>
    <submittedName>
        <fullName evidence="1">Pyridoxamine 5'-phosphate oxidase</fullName>
    </submittedName>
</protein>
<dbReference type="RefSeq" id="WP_124092969.1">
    <property type="nucleotide sequence ID" value="NZ_CBCRYA010000001.1"/>
</dbReference>
<evidence type="ECO:0000313" key="2">
    <source>
        <dbReference type="Proteomes" id="UP000280861"/>
    </source>
</evidence>
<dbReference type="EMBL" id="UXAU01000038">
    <property type="protein sequence ID" value="VDC31187.1"/>
    <property type="molecule type" value="Genomic_DNA"/>
</dbReference>
<organism evidence="1 2">
    <name type="scientific">Arthrobacter ulcerisalmonis</name>
    <dbReference type="NCBI Taxonomy" id="2483813"/>
    <lineage>
        <taxon>Bacteria</taxon>
        <taxon>Bacillati</taxon>
        <taxon>Actinomycetota</taxon>
        <taxon>Actinomycetes</taxon>
        <taxon>Micrococcales</taxon>
        <taxon>Micrococcaceae</taxon>
        <taxon>Arthrobacter</taxon>
    </lineage>
</organism>
<dbReference type="OrthoDB" id="7062584at2"/>
<evidence type="ECO:0000313" key="1">
    <source>
        <dbReference type="EMBL" id="VDC31187.1"/>
    </source>
</evidence>
<dbReference type="AlphaFoldDB" id="A0A3P5XQS3"/>
<reference evidence="1 2" key="1">
    <citation type="submission" date="2018-11" db="EMBL/GenBank/DDBJ databases">
        <authorList>
            <person name="Criscuolo A."/>
        </authorList>
    </citation>
    <scope>NUCLEOTIDE SEQUENCE [LARGE SCALE GENOMIC DNA]</scope>
    <source>
        <strain evidence="1">AT11b</strain>
    </source>
</reference>
<dbReference type="Pfam" id="PF12900">
    <property type="entry name" value="Pyridox_ox_2"/>
    <property type="match status" value="1"/>
</dbReference>
<accession>A0A3P5XQS3</accession>
<dbReference type="Proteomes" id="UP000280861">
    <property type="component" value="Unassembled WGS sequence"/>
</dbReference>
<dbReference type="Gene3D" id="2.30.110.10">
    <property type="entry name" value="Electron Transport, Fmn-binding Protein, Chain A"/>
    <property type="match status" value="1"/>
</dbReference>
<name>A0A3P5XQS3_9MICC</name>
<sequence length="162" mass="17860">MHDPDSISETTFANGSASLSYNQCWELLAAATLGRLGLVVDSRPEIFPVNYVLYERHIVFRSGPGRKLWGAMASRPSVLEIDGYDAATTEAWSVVAGGESVLMTDPVETAKIDALGLEPSQPGAKDHYIRLIPRSLTGRRFAVVRPDPWKRTTNDARRALFE</sequence>